<dbReference type="Proteomes" id="UP001595836">
    <property type="component" value="Unassembled WGS sequence"/>
</dbReference>
<accession>A0ABV9PQJ8</accession>
<sequence>MARSHRSMSGPDRFPGSRAAALRPSRGRSATAMYLRAHLYGAAVGRSILDRCISAVDPADRARLAPLRSQFEGEIATTRRLLTGISPVGAPGRRTVRASATIALAALPAGPIVRDPLTRLGLLESLRTLVVAKRSMWELLAESWVADAADAAAVDARAPGPDDDDDDTMLPGDVRSLLLALADQARSQENLLDELRRGYGLELFG</sequence>
<organism evidence="2 3">
    <name type="scientific">Dietzia aurantiaca</name>
    <dbReference type="NCBI Taxonomy" id="983873"/>
    <lineage>
        <taxon>Bacteria</taxon>
        <taxon>Bacillati</taxon>
        <taxon>Actinomycetota</taxon>
        <taxon>Actinomycetes</taxon>
        <taxon>Mycobacteriales</taxon>
        <taxon>Dietziaceae</taxon>
        <taxon>Dietzia</taxon>
    </lineage>
</organism>
<proteinExistence type="predicted"/>
<evidence type="ECO:0000256" key="1">
    <source>
        <dbReference type="SAM" id="MobiDB-lite"/>
    </source>
</evidence>
<reference evidence="3" key="1">
    <citation type="journal article" date="2019" name="Int. J. Syst. Evol. Microbiol.">
        <title>The Global Catalogue of Microorganisms (GCM) 10K type strain sequencing project: providing services to taxonomists for standard genome sequencing and annotation.</title>
        <authorList>
            <consortium name="The Broad Institute Genomics Platform"/>
            <consortium name="The Broad Institute Genome Sequencing Center for Infectious Disease"/>
            <person name="Wu L."/>
            <person name="Ma J."/>
        </authorList>
    </citation>
    <scope>NUCLEOTIDE SEQUENCE [LARGE SCALE GENOMIC DNA]</scope>
    <source>
        <strain evidence="3">JCM 11882</strain>
    </source>
</reference>
<evidence type="ECO:0000313" key="2">
    <source>
        <dbReference type="EMBL" id="MFC4755131.1"/>
    </source>
</evidence>
<gene>
    <name evidence="2" type="ORF">ACFO7U_10095</name>
</gene>
<dbReference type="RefSeq" id="WP_344990706.1">
    <property type="nucleotide sequence ID" value="NZ_BAABCD010000015.1"/>
</dbReference>
<protein>
    <submittedName>
        <fullName evidence="2">Uncharacterized protein</fullName>
    </submittedName>
</protein>
<name>A0ABV9PQJ8_9ACTN</name>
<evidence type="ECO:0000313" key="3">
    <source>
        <dbReference type="Proteomes" id="UP001595836"/>
    </source>
</evidence>
<feature type="region of interest" description="Disordered" evidence="1">
    <location>
        <begin position="1"/>
        <end position="23"/>
    </location>
</feature>
<dbReference type="EMBL" id="JBHSHP010000022">
    <property type="protein sequence ID" value="MFC4755131.1"/>
    <property type="molecule type" value="Genomic_DNA"/>
</dbReference>
<keyword evidence="3" id="KW-1185">Reference proteome</keyword>
<comment type="caution">
    <text evidence="2">The sequence shown here is derived from an EMBL/GenBank/DDBJ whole genome shotgun (WGS) entry which is preliminary data.</text>
</comment>